<feature type="coiled-coil region" evidence="9">
    <location>
        <begin position="169"/>
        <end position="196"/>
    </location>
</feature>
<evidence type="ECO:0000256" key="5">
    <source>
        <dbReference type="ARBA" id="ARBA00022741"/>
    </source>
</evidence>
<dbReference type="RefSeq" id="WP_074948635.1">
    <property type="nucleotide sequence ID" value="NZ_FPBV01000001.1"/>
</dbReference>
<dbReference type="GO" id="GO:0005524">
    <property type="term" value="F:ATP binding"/>
    <property type="evidence" value="ECO:0007669"/>
    <property type="project" value="UniProtKB-KW"/>
</dbReference>
<evidence type="ECO:0000259" key="12">
    <source>
        <dbReference type="Pfam" id="PF07730"/>
    </source>
</evidence>
<feature type="domain" description="Histidine kinase/HSP90-like ATPase" evidence="11">
    <location>
        <begin position="313"/>
        <end position="396"/>
    </location>
</feature>
<feature type="transmembrane region" description="Helical" evidence="10">
    <location>
        <begin position="29"/>
        <end position="49"/>
    </location>
</feature>
<keyword evidence="7" id="KW-0067">ATP-binding</keyword>
<evidence type="ECO:0000259" key="11">
    <source>
        <dbReference type="Pfam" id="PF02518"/>
    </source>
</evidence>
<dbReference type="Gene3D" id="1.20.5.1930">
    <property type="match status" value="1"/>
</dbReference>
<dbReference type="SUPFAM" id="SSF55874">
    <property type="entry name" value="ATPase domain of HSP90 chaperone/DNA topoisomerase II/histidine kinase"/>
    <property type="match status" value="1"/>
</dbReference>
<dbReference type="Gene3D" id="3.30.565.10">
    <property type="entry name" value="Histidine kinase-like ATPase, C-terminal domain"/>
    <property type="match status" value="1"/>
</dbReference>
<keyword evidence="6 13" id="KW-0418">Kinase</keyword>
<dbReference type="InterPro" id="IPR011712">
    <property type="entry name" value="Sig_transdc_His_kin_sub3_dim/P"/>
</dbReference>
<dbReference type="AlphaFoldDB" id="A0A1I7FBL2"/>
<dbReference type="OrthoDB" id="199946at2"/>
<evidence type="ECO:0000256" key="2">
    <source>
        <dbReference type="ARBA" id="ARBA00012438"/>
    </source>
</evidence>
<evidence type="ECO:0000256" key="3">
    <source>
        <dbReference type="ARBA" id="ARBA00022553"/>
    </source>
</evidence>
<dbReference type="InterPro" id="IPR050482">
    <property type="entry name" value="Sensor_HK_TwoCompSys"/>
</dbReference>
<feature type="domain" description="Signal transduction histidine kinase subgroup 3 dimerisation and phosphoacceptor" evidence="12">
    <location>
        <begin position="205"/>
        <end position="271"/>
    </location>
</feature>
<dbReference type="EMBL" id="FPBV01000001">
    <property type="protein sequence ID" value="SFU33547.1"/>
    <property type="molecule type" value="Genomic_DNA"/>
</dbReference>
<dbReference type="PANTHER" id="PTHR24421:SF10">
    <property type="entry name" value="NITRATE_NITRITE SENSOR PROTEIN NARQ"/>
    <property type="match status" value="1"/>
</dbReference>
<keyword evidence="9" id="KW-0175">Coiled coil</keyword>
<comment type="catalytic activity">
    <reaction evidence="1">
        <text>ATP + protein L-histidine = ADP + protein N-phospho-L-histidine.</text>
        <dbReference type="EC" id="2.7.13.3"/>
    </reaction>
</comment>
<dbReference type="GO" id="GO:0046983">
    <property type="term" value="F:protein dimerization activity"/>
    <property type="evidence" value="ECO:0007669"/>
    <property type="project" value="InterPro"/>
</dbReference>
<organism evidence="13 14">
    <name type="scientific">Alicyclobacillus macrosporangiidus</name>
    <dbReference type="NCBI Taxonomy" id="392015"/>
    <lineage>
        <taxon>Bacteria</taxon>
        <taxon>Bacillati</taxon>
        <taxon>Bacillota</taxon>
        <taxon>Bacilli</taxon>
        <taxon>Bacillales</taxon>
        <taxon>Alicyclobacillaceae</taxon>
        <taxon>Alicyclobacillus</taxon>
    </lineage>
</organism>
<proteinExistence type="predicted"/>
<evidence type="ECO:0000256" key="9">
    <source>
        <dbReference type="SAM" id="Coils"/>
    </source>
</evidence>
<dbReference type="CDD" id="cd16917">
    <property type="entry name" value="HATPase_UhpB-NarQ-NarX-like"/>
    <property type="match status" value="1"/>
</dbReference>
<dbReference type="GO" id="GO:0000155">
    <property type="term" value="F:phosphorelay sensor kinase activity"/>
    <property type="evidence" value="ECO:0007669"/>
    <property type="project" value="InterPro"/>
</dbReference>
<keyword evidence="14" id="KW-1185">Reference proteome</keyword>
<keyword evidence="10" id="KW-0472">Membrane</keyword>
<evidence type="ECO:0000313" key="13">
    <source>
        <dbReference type="EMBL" id="SFU33547.1"/>
    </source>
</evidence>
<keyword evidence="10" id="KW-1133">Transmembrane helix</keyword>
<dbReference type="STRING" id="392015.SAMN05421543_101163"/>
<accession>A0A1I7FBL2</accession>
<keyword evidence="3" id="KW-0597">Phosphoprotein</keyword>
<feature type="transmembrane region" description="Helical" evidence="10">
    <location>
        <begin position="7"/>
        <end position="23"/>
    </location>
</feature>
<keyword evidence="8" id="KW-0902">Two-component regulatory system</keyword>
<sequence length="402" mass="43911">MRPFLWLFRWMIWMTAVITFAVMHPSLDTAAVCAVAAAAFCGTSAVLASRSPHPAWPRIRGRTVWVEGVVSWGLAAWFSAHAEPDVRLLIILWTPPGTAAALALRERVQWALDGAASLGVVTAVMWAARVVSLPVLTAVWTYLPYVVASGLVVACEHLWRTLCRERTWHRAALEEIQRRTEQVSRYNEQVNEYAERVHRLAVAEERNRIAGVIHDTVAHRLTALFVQLQAARRVLAQGDSAAAVGNLEVCEVLAQESLADVRRSVHALRSQVAGEGVEALRRLAIQYGGLTGMEVRFDAGGVDSLPTYCLGVLYRALQEGLTNAHRHGRATIVTVRLRMADGMVTLEVSDNGRGANGALAGFGLGTMCERVQRLGGDVHADTRPGQGFHLRVRVPVLEGMGA</sequence>
<evidence type="ECO:0000256" key="10">
    <source>
        <dbReference type="SAM" id="Phobius"/>
    </source>
</evidence>
<evidence type="ECO:0000256" key="1">
    <source>
        <dbReference type="ARBA" id="ARBA00000085"/>
    </source>
</evidence>
<dbReference type="InterPro" id="IPR036890">
    <property type="entry name" value="HATPase_C_sf"/>
</dbReference>
<dbReference type="InterPro" id="IPR003594">
    <property type="entry name" value="HATPase_dom"/>
</dbReference>
<dbReference type="Proteomes" id="UP000183508">
    <property type="component" value="Unassembled WGS sequence"/>
</dbReference>
<keyword evidence="5" id="KW-0547">Nucleotide-binding</keyword>
<evidence type="ECO:0000256" key="7">
    <source>
        <dbReference type="ARBA" id="ARBA00022840"/>
    </source>
</evidence>
<evidence type="ECO:0000256" key="6">
    <source>
        <dbReference type="ARBA" id="ARBA00022777"/>
    </source>
</evidence>
<dbReference type="PANTHER" id="PTHR24421">
    <property type="entry name" value="NITRATE/NITRITE SENSOR PROTEIN NARX-RELATED"/>
    <property type="match status" value="1"/>
</dbReference>
<evidence type="ECO:0000313" key="14">
    <source>
        <dbReference type="Proteomes" id="UP000183508"/>
    </source>
</evidence>
<dbReference type="Pfam" id="PF07730">
    <property type="entry name" value="HisKA_3"/>
    <property type="match status" value="1"/>
</dbReference>
<reference evidence="14" key="1">
    <citation type="submission" date="2016-10" db="EMBL/GenBank/DDBJ databases">
        <authorList>
            <person name="Varghese N."/>
        </authorList>
    </citation>
    <scope>NUCLEOTIDE SEQUENCE [LARGE SCALE GENOMIC DNA]</scope>
    <source>
        <strain evidence="14">DSM 17980</strain>
    </source>
</reference>
<dbReference type="GO" id="GO:0016020">
    <property type="term" value="C:membrane"/>
    <property type="evidence" value="ECO:0007669"/>
    <property type="project" value="InterPro"/>
</dbReference>
<dbReference type="EC" id="2.7.13.3" evidence="2"/>
<evidence type="ECO:0000256" key="8">
    <source>
        <dbReference type="ARBA" id="ARBA00023012"/>
    </source>
</evidence>
<gene>
    <name evidence="13" type="ORF">SAMN05421543_101163</name>
</gene>
<dbReference type="Pfam" id="PF02518">
    <property type="entry name" value="HATPase_c"/>
    <property type="match status" value="1"/>
</dbReference>
<name>A0A1I7FBL2_9BACL</name>
<keyword evidence="10" id="KW-0812">Transmembrane</keyword>
<protein>
    <recommendedName>
        <fullName evidence="2">histidine kinase</fullName>
        <ecNumber evidence="2">2.7.13.3</ecNumber>
    </recommendedName>
</protein>
<evidence type="ECO:0000256" key="4">
    <source>
        <dbReference type="ARBA" id="ARBA00022679"/>
    </source>
</evidence>
<keyword evidence="4" id="KW-0808">Transferase</keyword>